<dbReference type="PANTHER" id="PTHR37326">
    <property type="entry name" value="BLL3975 PROTEIN"/>
    <property type="match status" value="1"/>
</dbReference>
<gene>
    <name evidence="7" type="ORF">SETTUDRAFT_163919</name>
</gene>
<dbReference type="Pfam" id="PF24827">
    <property type="entry name" value="AstE_AspA_cat"/>
    <property type="match status" value="1"/>
</dbReference>
<dbReference type="InterPro" id="IPR055438">
    <property type="entry name" value="AstE_AspA_cat"/>
</dbReference>
<dbReference type="eggNOG" id="ENOG502QUCF">
    <property type="taxonomic scope" value="Eukaryota"/>
</dbReference>
<accession>R0K6R8</accession>
<dbReference type="SUPFAM" id="SSF53187">
    <property type="entry name" value="Zn-dependent exopeptidases"/>
    <property type="match status" value="1"/>
</dbReference>
<reference evidence="7 8" key="2">
    <citation type="journal article" date="2013" name="PLoS Genet.">
        <title>Comparative genome structure, secondary metabolite, and effector coding capacity across Cochliobolus pathogens.</title>
        <authorList>
            <person name="Condon B.J."/>
            <person name="Leng Y."/>
            <person name="Wu D."/>
            <person name="Bushley K.E."/>
            <person name="Ohm R.A."/>
            <person name="Otillar R."/>
            <person name="Martin J."/>
            <person name="Schackwitz W."/>
            <person name="Grimwood J."/>
            <person name="MohdZainudin N."/>
            <person name="Xue C."/>
            <person name="Wang R."/>
            <person name="Manning V.A."/>
            <person name="Dhillon B."/>
            <person name="Tu Z.J."/>
            <person name="Steffenson B.J."/>
            <person name="Salamov A."/>
            <person name="Sun H."/>
            <person name="Lowry S."/>
            <person name="LaButti K."/>
            <person name="Han J."/>
            <person name="Copeland A."/>
            <person name="Lindquist E."/>
            <person name="Barry K."/>
            <person name="Schmutz J."/>
            <person name="Baker S.E."/>
            <person name="Ciuffetti L.M."/>
            <person name="Grigoriev I.V."/>
            <person name="Zhong S."/>
            <person name="Turgeon B.G."/>
        </authorList>
    </citation>
    <scope>NUCLEOTIDE SEQUENCE [LARGE SCALE GENOMIC DNA]</scope>
    <source>
        <strain evidence="8">28A</strain>
    </source>
</reference>
<dbReference type="InterPro" id="IPR043795">
    <property type="entry name" value="N-alpha-Ac-DABA-like"/>
</dbReference>
<evidence type="ECO:0000313" key="8">
    <source>
        <dbReference type="Proteomes" id="UP000016935"/>
    </source>
</evidence>
<evidence type="ECO:0000256" key="5">
    <source>
        <dbReference type="SAM" id="SignalP"/>
    </source>
</evidence>
<feature type="domain" description="Succinylglutamate desuccinylase/Aspartoacylase catalytic" evidence="6">
    <location>
        <begin position="79"/>
        <end position="269"/>
    </location>
</feature>
<feature type="chain" id="PRO_5004354026" description="Succinylglutamate desuccinylase/Aspartoacylase catalytic domain-containing protein" evidence="5">
    <location>
        <begin position="20"/>
        <end position="383"/>
    </location>
</feature>
<evidence type="ECO:0000256" key="2">
    <source>
        <dbReference type="ARBA" id="ARBA00022723"/>
    </source>
</evidence>
<dbReference type="GO" id="GO:0046872">
    <property type="term" value="F:metal ion binding"/>
    <property type="evidence" value="ECO:0007669"/>
    <property type="project" value="UniProtKB-KW"/>
</dbReference>
<keyword evidence="8" id="KW-1185">Reference proteome</keyword>
<keyword evidence="3" id="KW-0378">Hydrolase</keyword>
<keyword evidence="4" id="KW-0862">Zinc</keyword>
<dbReference type="PANTHER" id="PTHR37326:SF1">
    <property type="entry name" value="BLL3975 PROTEIN"/>
    <property type="match status" value="1"/>
</dbReference>
<dbReference type="SMR" id="R0K6R8"/>
<dbReference type="OrthoDB" id="5588846at2759"/>
<evidence type="ECO:0000256" key="4">
    <source>
        <dbReference type="ARBA" id="ARBA00022833"/>
    </source>
</evidence>
<keyword evidence="2" id="KW-0479">Metal-binding</keyword>
<dbReference type="PIRSF" id="PIRSF039012">
    <property type="entry name" value="ASP"/>
    <property type="match status" value="1"/>
</dbReference>
<name>R0K6R8_EXST2</name>
<dbReference type="EMBL" id="KB908703">
    <property type="protein sequence ID" value="EOA85234.1"/>
    <property type="molecule type" value="Genomic_DNA"/>
</dbReference>
<dbReference type="AlphaFoldDB" id="R0K6R8"/>
<dbReference type="GO" id="GO:0016811">
    <property type="term" value="F:hydrolase activity, acting on carbon-nitrogen (but not peptide) bonds, in linear amides"/>
    <property type="evidence" value="ECO:0007669"/>
    <property type="project" value="InterPro"/>
</dbReference>
<dbReference type="GO" id="GO:0016788">
    <property type="term" value="F:hydrolase activity, acting on ester bonds"/>
    <property type="evidence" value="ECO:0007669"/>
    <property type="project" value="InterPro"/>
</dbReference>
<dbReference type="InterPro" id="IPR053138">
    <property type="entry name" value="N-alpha-Ac-DABA_deacetylase"/>
</dbReference>
<evidence type="ECO:0000259" key="6">
    <source>
        <dbReference type="Pfam" id="PF24827"/>
    </source>
</evidence>
<dbReference type="Proteomes" id="UP000016935">
    <property type="component" value="Unassembled WGS sequence"/>
</dbReference>
<evidence type="ECO:0000256" key="3">
    <source>
        <dbReference type="ARBA" id="ARBA00022801"/>
    </source>
</evidence>
<dbReference type="RefSeq" id="XP_008027683.1">
    <property type="nucleotide sequence ID" value="XM_008029492.1"/>
</dbReference>
<evidence type="ECO:0000313" key="7">
    <source>
        <dbReference type="EMBL" id="EOA85234.1"/>
    </source>
</evidence>
<protein>
    <recommendedName>
        <fullName evidence="6">Succinylglutamate desuccinylase/Aspartoacylase catalytic domain-containing protein</fullName>
    </recommendedName>
</protein>
<organism evidence="7 8">
    <name type="scientific">Exserohilum turcicum (strain 28A)</name>
    <name type="common">Northern leaf blight fungus</name>
    <name type="synonym">Setosphaeria turcica</name>
    <dbReference type="NCBI Taxonomy" id="671987"/>
    <lineage>
        <taxon>Eukaryota</taxon>
        <taxon>Fungi</taxon>
        <taxon>Dikarya</taxon>
        <taxon>Ascomycota</taxon>
        <taxon>Pezizomycotina</taxon>
        <taxon>Dothideomycetes</taxon>
        <taxon>Pleosporomycetidae</taxon>
        <taxon>Pleosporales</taxon>
        <taxon>Pleosporineae</taxon>
        <taxon>Pleosporaceae</taxon>
        <taxon>Exserohilum</taxon>
    </lineage>
</organism>
<dbReference type="GeneID" id="19398945"/>
<keyword evidence="5" id="KW-0732">Signal</keyword>
<sequence>MQLLSAIATTAVLAGHAYALNFTGDVVNGVPVIQGLNLADLPPQSVTKYYMRAGDLNGGHPVYIPVMVARGTAESVHTGKKLSVSASIHGDELNPVRAVQRIFDKLQDQVATLNGTVIGIPTINPMGIYMSQRNYYTAAGSGSLINVNRIFPGTSPMAGGSGPDILAYNIWNQIWGNTSNVDVGIDLHTPSTGAETSLWCYADFRLPYVERLAKLLQPDTLKIDVGEPGSIETTFVDYGIPSLTVEMGEARVWNTSLIDRVVAYVDRVMIDLAMTPSNATVEPDLSNTYMITTFHDTYTQHGGFVEMLVAVDQPVSKGQPIAHVRNPFGDILETLVSPEDGRMFSIPRDPSVEPGASVGEIAYNSTDPACADGCILSGPQRRR</sequence>
<feature type="signal peptide" evidence="5">
    <location>
        <begin position="1"/>
        <end position="19"/>
    </location>
</feature>
<dbReference type="Gene3D" id="3.40.630.10">
    <property type="entry name" value="Zn peptidases"/>
    <property type="match status" value="1"/>
</dbReference>
<evidence type="ECO:0000256" key="1">
    <source>
        <dbReference type="ARBA" id="ARBA00001947"/>
    </source>
</evidence>
<proteinExistence type="predicted"/>
<reference evidence="7 8" key="1">
    <citation type="journal article" date="2012" name="PLoS Pathog.">
        <title>Diverse lifestyles and strategies of plant pathogenesis encoded in the genomes of eighteen Dothideomycetes fungi.</title>
        <authorList>
            <person name="Ohm R.A."/>
            <person name="Feau N."/>
            <person name="Henrissat B."/>
            <person name="Schoch C.L."/>
            <person name="Horwitz B.A."/>
            <person name="Barry K.W."/>
            <person name="Condon B.J."/>
            <person name="Copeland A.C."/>
            <person name="Dhillon B."/>
            <person name="Glaser F."/>
            <person name="Hesse C.N."/>
            <person name="Kosti I."/>
            <person name="LaButti K."/>
            <person name="Lindquist E.A."/>
            <person name="Lucas S."/>
            <person name="Salamov A.A."/>
            <person name="Bradshaw R.E."/>
            <person name="Ciuffetti L."/>
            <person name="Hamelin R.C."/>
            <person name="Kema G.H.J."/>
            <person name="Lawrence C."/>
            <person name="Scott J.A."/>
            <person name="Spatafora J.W."/>
            <person name="Turgeon B.G."/>
            <person name="de Wit P.J.G.M."/>
            <person name="Zhong S."/>
            <person name="Goodwin S.B."/>
            <person name="Grigoriev I.V."/>
        </authorList>
    </citation>
    <scope>NUCLEOTIDE SEQUENCE [LARGE SCALE GENOMIC DNA]</scope>
    <source>
        <strain evidence="8">28A</strain>
    </source>
</reference>
<comment type="cofactor">
    <cofactor evidence="1">
        <name>Zn(2+)</name>
        <dbReference type="ChEBI" id="CHEBI:29105"/>
    </cofactor>
</comment>
<dbReference type="CDD" id="cd06251">
    <property type="entry name" value="M14_ASTE_ASPA-like"/>
    <property type="match status" value="1"/>
</dbReference>
<dbReference type="HOGENOM" id="CLU_035605_0_2_1"/>